<keyword evidence="2" id="KW-1185">Reference proteome</keyword>
<dbReference type="Proteomes" id="UP001234202">
    <property type="component" value="Unassembled WGS sequence"/>
</dbReference>
<dbReference type="EMBL" id="JASBWV010000018">
    <property type="protein sequence ID" value="KAJ9121197.1"/>
    <property type="molecule type" value="Genomic_DNA"/>
</dbReference>
<sequence>MAPPYPPHSLPEPMQAYRARKDTARKSVLSKYAIVGFISSGTYGKVYKALPLCPTTTTTTASNDDLPIPPIVAIKKFKPDKEGDTPTYTGLSQSAIREISLNRELSRGFVLHASQGRGQGQGQGRGSDGRVEAVRMTVTGGKKGRKEVMRCVEEQLAAYPDDDDDDSSDSADRDRKRKKPLPFDLPTHTTNAEPGPERERESEPCDNFARLVEVILEEKSVYMVFEYAEHDLLQIIHHHHQTLRTSIPSATLKSLLHQLLIGTSHLHALSILHRDLKPANILVNSRGRVKIGDLGLARVGKAPLQALWNGDKVVVTIWYRSPELLLGARHYTAAIELLSLRPIFKGEEAKMDPSAIHAQQQAQQNQSSNAAAAAAAAAAAMANVSQVGVLGVKGIPYQGDQMAKIVDVLGTPDPTWYGSRSRSEEGYKLLTQLFEYDPMKRITAKQAIKHAYFTSEEPRPMRNAFARSQYTYPPRRVTQEIDGDPKMKAQQQNNVIPRSSGTAVAGAAPHQLPKMNLARSLSNVGVLGGAAPNTELRNHGSGSSAAAGLPMRKKMRLGP</sequence>
<proteinExistence type="predicted"/>
<evidence type="ECO:0000313" key="1">
    <source>
        <dbReference type="EMBL" id="KAJ9121197.1"/>
    </source>
</evidence>
<reference evidence="1" key="1">
    <citation type="submission" date="2023-04" db="EMBL/GenBank/DDBJ databases">
        <title>Draft Genome sequencing of Naganishia species isolated from polar environments using Oxford Nanopore Technology.</title>
        <authorList>
            <person name="Leo P."/>
            <person name="Venkateswaran K."/>
        </authorList>
    </citation>
    <scope>NUCLEOTIDE SEQUENCE</scope>
    <source>
        <strain evidence="1">DBVPG 5303</strain>
    </source>
</reference>
<gene>
    <name evidence="1" type="ORF">QFC24_004871</name>
</gene>
<name>A0ACC2XD39_9TREE</name>
<evidence type="ECO:0000313" key="2">
    <source>
        <dbReference type="Proteomes" id="UP001234202"/>
    </source>
</evidence>
<organism evidence="1 2">
    <name type="scientific">Naganishia onofrii</name>
    <dbReference type="NCBI Taxonomy" id="1851511"/>
    <lineage>
        <taxon>Eukaryota</taxon>
        <taxon>Fungi</taxon>
        <taxon>Dikarya</taxon>
        <taxon>Basidiomycota</taxon>
        <taxon>Agaricomycotina</taxon>
        <taxon>Tremellomycetes</taxon>
        <taxon>Filobasidiales</taxon>
        <taxon>Filobasidiaceae</taxon>
        <taxon>Naganishia</taxon>
    </lineage>
</organism>
<protein>
    <submittedName>
        <fullName evidence="1">Uncharacterized protein</fullName>
    </submittedName>
</protein>
<comment type="caution">
    <text evidence="1">The sequence shown here is derived from an EMBL/GenBank/DDBJ whole genome shotgun (WGS) entry which is preliminary data.</text>
</comment>
<accession>A0ACC2XD39</accession>